<dbReference type="Gene3D" id="3.30.565.10">
    <property type="entry name" value="Histidine kinase-like ATPase, C-terminal domain"/>
    <property type="match status" value="1"/>
</dbReference>
<evidence type="ECO:0000259" key="13">
    <source>
        <dbReference type="PROSITE" id="PS50109"/>
    </source>
</evidence>
<keyword evidence="7 12" id="KW-0812">Transmembrane</keyword>
<dbReference type="Pfam" id="PF00672">
    <property type="entry name" value="HAMP"/>
    <property type="match status" value="1"/>
</dbReference>
<dbReference type="EMBL" id="BMAY01000003">
    <property type="protein sequence ID" value="GFZ26682.1"/>
    <property type="molecule type" value="Genomic_DNA"/>
</dbReference>
<keyword evidence="9 12" id="KW-1133">Transmembrane helix</keyword>
<dbReference type="PROSITE" id="PS50885">
    <property type="entry name" value="HAMP"/>
    <property type="match status" value="1"/>
</dbReference>
<dbReference type="InterPro" id="IPR036097">
    <property type="entry name" value="HisK_dim/P_sf"/>
</dbReference>
<dbReference type="Pfam" id="PF02518">
    <property type="entry name" value="HATPase_c"/>
    <property type="match status" value="1"/>
</dbReference>
<dbReference type="InterPro" id="IPR003660">
    <property type="entry name" value="HAMP_dom"/>
</dbReference>
<dbReference type="RefSeq" id="WP_212780376.1">
    <property type="nucleotide sequence ID" value="NZ_BMAY01000003.1"/>
</dbReference>
<keyword evidence="16" id="KW-1185">Reference proteome</keyword>
<evidence type="ECO:0000256" key="10">
    <source>
        <dbReference type="ARBA" id="ARBA00023012"/>
    </source>
</evidence>
<evidence type="ECO:0000259" key="14">
    <source>
        <dbReference type="PROSITE" id="PS50885"/>
    </source>
</evidence>
<feature type="transmembrane region" description="Helical" evidence="12">
    <location>
        <begin position="201"/>
        <end position="224"/>
    </location>
</feature>
<evidence type="ECO:0000256" key="1">
    <source>
        <dbReference type="ARBA" id="ARBA00000085"/>
    </source>
</evidence>
<dbReference type="AlphaFoldDB" id="A0A916QJ73"/>
<proteinExistence type="predicted"/>
<name>A0A916QJ73_9LACO</name>
<evidence type="ECO:0000256" key="8">
    <source>
        <dbReference type="ARBA" id="ARBA00022777"/>
    </source>
</evidence>
<dbReference type="SMART" id="SM00387">
    <property type="entry name" value="HATPase_c"/>
    <property type="match status" value="1"/>
</dbReference>
<dbReference type="SUPFAM" id="SSF47384">
    <property type="entry name" value="Homodimeric domain of signal transducing histidine kinase"/>
    <property type="match status" value="1"/>
</dbReference>
<feature type="domain" description="Histidine kinase" evidence="13">
    <location>
        <begin position="287"/>
        <end position="505"/>
    </location>
</feature>
<dbReference type="GO" id="GO:0000155">
    <property type="term" value="F:phosphorelay sensor kinase activity"/>
    <property type="evidence" value="ECO:0007669"/>
    <property type="project" value="InterPro"/>
</dbReference>
<gene>
    <name evidence="15" type="ORF">LCB40_05620</name>
</gene>
<evidence type="ECO:0000256" key="11">
    <source>
        <dbReference type="ARBA" id="ARBA00023136"/>
    </source>
</evidence>
<dbReference type="Pfam" id="PF18719">
    <property type="entry name" value="ArlS_N"/>
    <property type="match status" value="1"/>
</dbReference>
<evidence type="ECO:0000256" key="3">
    <source>
        <dbReference type="ARBA" id="ARBA00012438"/>
    </source>
</evidence>
<protein>
    <recommendedName>
        <fullName evidence="4">Signal transduction histidine-protein kinase ArlS</fullName>
        <ecNumber evidence="3">2.7.13.3</ecNumber>
    </recommendedName>
</protein>
<dbReference type="Gene3D" id="1.10.287.130">
    <property type="match status" value="1"/>
</dbReference>
<dbReference type="InterPro" id="IPR004358">
    <property type="entry name" value="Sig_transdc_His_kin-like_C"/>
</dbReference>
<dbReference type="InterPro" id="IPR041610">
    <property type="entry name" value="ArlS_N"/>
</dbReference>
<dbReference type="PRINTS" id="PR00344">
    <property type="entry name" value="BCTRLSENSOR"/>
</dbReference>
<sequence>MKDKQKTAAKAETKETKKSSLIAKWMLVVTMTIVVSFVIFSIVIYTTVSKQSITEQHDINDNAVTILNGNLEGINQELTVSNVVTSLSPSTKRLLNGGPTIYSNGKSSNSVFSDDLVSSFSNPDLSIVVYNRHNEVVFANGSATPKLSQPKGESKSVEVRRKNKVYLMTYSRVRSTRTGKTTGYIVVQNTMSEYNKLMSQVLRWMIIISIIAIISFTAISYLLVSGVVKPIKEISRVARKVNKDPDSDVRIRELHRNDELEDLALSFNQMLDRMQRYIDQQKEFVSDVSHELRTPVAVIEGHLNMLERWGKDDPEILAESISASLQEADRMKHLIQEMLDLTRAEQINVNYPYEVTNVTEVLRREVSDMQLVHQDFKLQLDMEDLPEDAQIQINHGHLEQLLVILIDNGIKYSTNRKQINISAGVSGKMVMIMVQDFGEGISEEDQKKIFNRFYRVDKARTREKGGNGLGLSIAQKLVKSYNGKISVESAEGQGSQFKLEFPLLSTKEIAELAELKAQKAEKLQSNK</sequence>
<keyword evidence="6" id="KW-0808">Transferase</keyword>
<dbReference type="PANTHER" id="PTHR45528:SF12">
    <property type="entry name" value="SENSOR HISTIDINE KINASE ARSS"/>
    <property type="match status" value="1"/>
</dbReference>
<evidence type="ECO:0000256" key="6">
    <source>
        <dbReference type="ARBA" id="ARBA00022679"/>
    </source>
</evidence>
<comment type="subcellular location">
    <subcellularLocation>
        <location evidence="2">Membrane</location>
        <topology evidence="2">Multi-pass membrane protein</topology>
    </subcellularLocation>
</comment>
<dbReference type="Gene3D" id="6.10.340.10">
    <property type="match status" value="1"/>
</dbReference>
<dbReference type="SMART" id="SM00304">
    <property type="entry name" value="HAMP"/>
    <property type="match status" value="1"/>
</dbReference>
<dbReference type="FunFam" id="3.30.565.10:FF:000006">
    <property type="entry name" value="Sensor histidine kinase WalK"/>
    <property type="match status" value="1"/>
</dbReference>
<dbReference type="PANTHER" id="PTHR45528">
    <property type="entry name" value="SENSOR HISTIDINE KINASE CPXA"/>
    <property type="match status" value="1"/>
</dbReference>
<dbReference type="Proteomes" id="UP000677218">
    <property type="component" value="Unassembled WGS sequence"/>
</dbReference>
<dbReference type="GO" id="GO:0016020">
    <property type="term" value="C:membrane"/>
    <property type="evidence" value="ECO:0007669"/>
    <property type="project" value="UniProtKB-SubCell"/>
</dbReference>
<dbReference type="InterPro" id="IPR003594">
    <property type="entry name" value="HATPase_dom"/>
</dbReference>
<feature type="domain" description="HAMP" evidence="14">
    <location>
        <begin position="225"/>
        <end position="279"/>
    </location>
</feature>
<evidence type="ECO:0000313" key="15">
    <source>
        <dbReference type="EMBL" id="GFZ26682.1"/>
    </source>
</evidence>
<dbReference type="InterPro" id="IPR036890">
    <property type="entry name" value="HATPase_C_sf"/>
</dbReference>
<dbReference type="InterPro" id="IPR003661">
    <property type="entry name" value="HisK_dim/P_dom"/>
</dbReference>
<dbReference type="InterPro" id="IPR050398">
    <property type="entry name" value="HssS/ArlS-like"/>
</dbReference>
<accession>A0A916QJ73</accession>
<keyword evidence="5" id="KW-0597">Phosphoprotein</keyword>
<evidence type="ECO:0000256" key="2">
    <source>
        <dbReference type="ARBA" id="ARBA00004141"/>
    </source>
</evidence>
<evidence type="ECO:0000256" key="5">
    <source>
        <dbReference type="ARBA" id="ARBA00022553"/>
    </source>
</evidence>
<reference evidence="15" key="1">
    <citation type="submission" date="2020-08" db="EMBL/GenBank/DDBJ databases">
        <title>Taxonomic study for Lactobacillus species isolated from hardwood bark.</title>
        <authorList>
            <person name="Tohno M."/>
            <person name="Tanizawa Y."/>
        </authorList>
    </citation>
    <scope>NUCLEOTIDE SEQUENCE</scope>
    <source>
        <strain evidence="15">B40</strain>
    </source>
</reference>
<keyword evidence="10" id="KW-0902">Two-component regulatory system</keyword>
<comment type="caution">
    <text evidence="15">The sequence shown here is derived from an EMBL/GenBank/DDBJ whole genome shotgun (WGS) entry which is preliminary data.</text>
</comment>
<dbReference type="PROSITE" id="PS50109">
    <property type="entry name" value="HIS_KIN"/>
    <property type="match status" value="1"/>
</dbReference>
<dbReference type="FunFam" id="1.10.287.130:FF:000001">
    <property type="entry name" value="Two-component sensor histidine kinase"/>
    <property type="match status" value="1"/>
</dbReference>
<feature type="transmembrane region" description="Helical" evidence="12">
    <location>
        <begin position="21"/>
        <end position="45"/>
    </location>
</feature>
<comment type="catalytic activity">
    <reaction evidence="1">
        <text>ATP + protein L-histidine = ADP + protein N-phospho-L-histidine.</text>
        <dbReference type="EC" id="2.7.13.3"/>
    </reaction>
</comment>
<dbReference type="EC" id="2.7.13.3" evidence="3"/>
<keyword evidence="11 12" id="KW-0472">Membrane</keyword>
<dbReference type="InterPro" id="IPR005467">
    <property type="entry name" value="His_kinase_dom"/>
</dbReference>
<dbReference type="SUPFAM" id="SSF158472">
    <property type="entry name" value="HAMP domain-like"/>
    <property type="match status" value="1"/>
</dbReference>
<evidence type="ECO:0000313" key="16">
    <source>
        <dbReference type="Proteomes" id="UP000677218"/>
    </source>
</evidence>
<dbReference type="SUPFAM" id="SSF55874">
    <property type="entry name" value="ATPase domain of HSP90 chaperone/DNA topoisomerase II/histidine kinase"/>
    <property type="match status" value="1"/>
</dbReference>
<dbReference type="CDD" id="cd00082">
    <property type="entry name" value="HisKA"/>
    <property type="match status" value="1"/>
</dbReference>
<evidence type="ECO:0000256" key="4">
    <source>
        <dbReference type="ARBA" id="ARBA00015735"/>
    </source>
</evidence>
<organism evidence="15 16">
    <name type="scientific">Lactobacillus corticis</name>
    <dbReference type="NCBI Taxonomy" id="2201249"/>
    <lineage>
        <taxon>Bacteria</taxon>
        <taxon>Bacillati</taxon>
        <taxon>Bacillota</taxon>
        <taxon>Bacilli</taxon>
        <taxon>Lactobacillales</taxon>
        <taxon>Lactobacillaceae</taxon>
        <taxon>Lactobacillus</taxon>
    </lineage>
</organism>
<dbReference type="CDD" id="cd06225">
    <property type="entry name" value="HAMP"/>
    <property type="match status" value="1"/>
</dbReference>
<dbReference type="SMART" id="SM00388">
    <property type="entry name" value="HisKA"/>
    <property type="match status" value="1"/>
</dbReference>
<evidence type="ECO:0000256" key="9">
    <source>
        <dbReference type="ARBA" id="ARBA00022989"/>
    </source>
</evidence>
<evidence type="ECO:0000256" key="7">
    <source>
        <dbReference type="ARBA" id="ARBA00022692"/>
    </source>
</evidence>
<evidence type="ECO:0000256" key="12">
    <source>
        <dbReference type="SAM" id="Phobius"/>
    </source>
</evidence>
<dbReference type="Pfam" id="PF00512">
    <property type="entry name" value="HisKA"/>
    <property type="match status" value="1"/>
</dbReference>
<keyword evidence="8 15" id="KW-0418">Kinase</keyword>